<sequence length="75" mass="8431">MHTWRGRLGGLCCLVRYTPCHGDLRSSSRLHPSNLRPSQSGEWLRSPAGWRNRKNSNELAHESRKSLSSVSVGCN</sequence>
<keyword evidence="3" id="KW-1185">Reference proteome</keyword>
<reference evidence="2 3" key="1">
    <citation type="submission" date="2017-06" db="EMBL/GenBank/DDBJ databases">
        <title>Comparative genomic analysis of Ambrosia Fusariam Clade fungi.</title>
        <authorList>
            <person name="Stajich J.E."/>
            <person name="Carrillo J."/>
            <person name="Kijimoto T."/>
            <person name="Eskalen A."/>
            <person name="O'Donnell K."/>
            <person name="Kasson M."/>
        </authorList>
    </citation>
    <scope>NUCLEOTIDE SEQUENCE [LARGE SCALE GENOMIC DNA]</scope>
    <source>
        <strain evidence="2 3">NRRL62606</strain>
    </source>
</reference>
<feature type="compositionally biased region" description="Basic and acidic residues" evidence="1">
    <location>
        <begin position="55"/>
        <end position="65"/>
    </location>
</feature>
<name>A0A428NDF6_9HYPO</name>
<evidence type="ECO:0000256" key="1">
    <source>
        <dbReference type="SAM" id="MobiDB-lite"/>
    </source>
</evidence>
<proteinExistence type="predicted"/>
<evidence type="ECO:0000313" key="2">
    <source>
        <dbReference type="EMBL" id="RSL38816.1"/>
    </source>
</evidence>
<dbReference type="AlphaFoldDB" id="A0A428NDF6"/>
<accession>A0A428NDF6</accession>
<dbReference type="EMBL" id="NKCL01001582">
    <property type="protein sequence ID" value="RSL38816.1"/>
    <property type="molecule type" value="Genomic_DNA"/>
</dbReference>
<gene>
    <name evidence="2" type="ORF">CEP51_016879</name>
</gene>
<feature type="compositionally biased region" description="Polar residues" evidence="1">
    <location>
        <begin position="66"/>
        <end position="75"/>
    </location>
</feature>
<evidence type="ECO:0000313" key="3">
    <source>
        <dbReference type="Proteomes" id="UP000287972"/>
    </source>
</evidence>
<organism evidence="2 3">
    <name type="scientific">Fusarium floridanum</name>
    <dbReference type="NCBI Taxonomy" id="1325733"/>
    <lineage>
        <taxon>Eukaryota</taxon>
        <taxon>Fungi</taxon>
        <taxon>Dikarya</taxon>
        <taxon>Ascomycota</taxon>
        <taxon>Pezizomycotina</taxon>
        <taxon>Sordariomycetes</taxon>
        <taxon>Hypocreomycetidae</taxon>
        <taxon>Hypocreales</taxon>
        <taxon>Nectriaceae</taxon>
        <taxon>Fusarium</taxon>
        <taxon>Fusarium solani species complex</taxon>
    </lineage>
</organism>
<feature type="region of interest" description="Disordered" evidence="1">
    <location>
        <begin position="28"/>
        <end position="75"/>
    </location>
</feature>
<protein>
    <submittedName>
        <fullName evidence="2">Uncharacterized protein</fullName>
    </submittedName>
</protein>
<dbReference type="Proteomes" id="UP000287972">
    <property type="component" value="Unassembled WGS sequence"/>
</dbReference>
<comment type="caution">
    <text evidence="2">The sequence shown here is derived from an EMBL/GenBank/DDBJ whole genome shotgun (WGS) entry which is preliminary data.</text>
</comment>
<feature type="compositionally biased region" description="Polar residues" evidence="1">
    <location>
        <begin position="28"/>
        <end position="41"/>
    </location>
</feature>